<gene>
    <name evidence="14" type="primary">liaS</name>
    <name evidence="14" type="ORF">KDY119_01815</name>
</gene>
<dbReference type="InterPro" id="IPR003594">
    <property type="entry name" value="HATPase_dom"/>
</dbReference>
<dbReference type="EC" id="2.7.13.3" evidence="2"/>
<evidence type="ECO:0000313" key="15">
    <source>
        <dbReference type="Proteomes" id="UP000326702"/>
    </source>
</evidence>
<feature type="transmembrane region" description="Helical" evidence="10">
    <location>
        <begin position="115"/>
        <end position="135"/>
    </location>
</feature>
<evidence type="ECO:0000256" key="1">
    <source>
        <dbReference type="ARBA" id="ARBA00000085"/>
    </source>
</evidence>
<dbReference type="Gene3D" id="3.30.565.10">
    <property type="entry name" value="Histidine kinase-like ATPase, C-terminal domain"/>
    <property type="match status" value="1"/>
</dbReference>
<dbReference type="EMBL" id="CP045529">
    <property type="protein sequence ID" value="QFU98303.1"/>
    <property type="molecule type" value="Genomic_DNA"/>
</dbReference>
<feature type="domain" description="DUF7134" evidence="13">
    <location>
        <begin position="11"/>
        <end position="163"/>
    </location>
</feature>
<keyword evidence="8" id="KW-0902">Two-component regulatory system</keyword>
<evidence type="ECO:0000256" key="2">
    <source>
        <dbReference type="ARBA" id="ARBA00012438"/>
    </source>
</evidence>
<feature type="domain" description="Signal transduction histidine kinase subgroup 3 dimerisation and phosphoacceptor" evidence="12">
    <location>
        <begin position="188"/>
        <end position="252"/>
    </location>
</feature>
<dbReference type="KEGG" id="lxl:KDY119_01815"/>
<dbReference type="Proteomes" id="UP000326702">
    <property type="component" value="Chromosome"/>
</dbReference>
<evidence type="ECO:0000256" key="5">
    <source>
        <dbReference type="ARBA" id="ARBA00022741"/>
    </source>
</evidence>
<dbReference type="Gene3D" id="1.20.5.1930">
    <property type="match status" value="1"/>
</dbReference>
<comment type="catalytic activity">
    <reaction evidence="1">
        <text>ATP + protein L-histidine = ADP + protein N-phospho-L-histidine.</text>
        <dbReference type="EC" id="2.7.13.3"/>
    </reaction>
</comment>
<dbReference type="GO" id="GO:0046983">
    <property type="term" value="F:protein dimerization activity"/>
    <property type="evidence" value="ECO:0007669"/>
    <property type="project" value="InterPro"/>
</dbReference>
<dbReference type="AlphaFoldDB" id="A0A5P9QA29"/>
<feature type="transmembrane region" description="Helical" evidence="10">
    <location>
        <begin position="18"/>
        <end position="37"/>
    </location>
</feature>
<dbReference type="Pfam" id="PF07730">
    <property type="entry name" value="HisKA_3"/>
    <property type="match status" value="1"/>
</dbReference>
<keyword evidence="15" id="KW-1185">Reference proteome</keyword>
<evidence type="ECO:0000256" key="4">
    <source>
        <dbReference type="ARBA" id="ARBA00022679"/>
    </source>
</evidence>
<feature type="region of interest" description="Disordered" evidence="9">
    <location>
        <begin position="384"/>
        <end position="412"/>
    </location>
</feature>
<evidence type="ECO:0000256" key="6">
    <source>
        <dbReference type="ARBA" id="ARBA00022777"/>
    </source>
</evidence>
<accession>A0A5P9QA29</accession>
<evidence type="ECO:0000259" key="13">
    <source>
        <dbReference type="Pfam" id="PF23539"/>
    </source>
</evidence>
<keyword evidence="6 14" id="KW-0418">Kinase</keyword>
<proteinExistence type="predicted"/>
<keyword evidence="3" id="KW-0597">Phosphoprotein</keyword>
<dbReference type="GO" id="GO:0016020">
    <property type="term" value="C:membrane"/>
    <property type="evidence" value="ECO:0007669"/>
    <property type="project" value="InterPro"/>
</dbReference>
<evidence type="ECO:0000259" key="11">
    <source>
        <dbReference type="Pfam" id="PF02518"/>
    </source>
</evidence>
<evidence type="ECO:0000313" key="14">
    <source>
        <dbReference type="EMBL" id="QFU98303.1"/>
    </source>
</evidence>
<name>A0A5P9QA29_9MICO</name>
<dbReference type="Pfam" id="PF02518">
    <property type="entry name" value="HATPase_c"/>
    <property type="match status" value="1"/>
</dbReference>
<evidence type="ECO:0000259" key="12">
    <source>
        <dbReference type="Pfam" id="PF07730"/>
    </source>
</evidence>
<keyword evidence="10" id="KW-0472">Membrane</keyword>
<reference evidence="14 15" key="1">
    <citation type="submission" date="2019-10" db="EMBL/GenBank/DDBJ databases">
        <title>Genome sequence of Luteimicrobium xylanilyticum HY-24.</title>
        <authorList>
            <person name="Kim D.Y."/>
            <person name="Park H.-Y."/>
        </authorList>
    </citation>
    <scope>NUCLEOTIDE SEQUENCE [LARGE SCALE GENOMIC DNA]</scope>
    <source>
        <strain evidence="14 15">HY-24</strain>
    </source>
</reference>
<dbReference type="GO" id="GO:0000155">
    <property type="term" value="F:phosphorelay sensor kinase activity"/>
    <property type="evidence" value="ECO:0007669"/>
    <property type="project" value="InterPro"/>
</dbReference>
<dbReference type="Pfam" id="PF23539">
    <property type="entry name" value="DUF7134"/>
    <property type="match status" value="1"/>
</dbReference>
<feature type="domain" description="Histidine kinase/HSP90-like ATPase" evidence="11">
    <location>
        <begin position="297"/>
        <end position="385"/>
    </location>
</feature>
<organism evidence="14 15">
    <name type="scientific">Luteimicrobium xylanilyticum</name>
    <dbReference type="NCBI Taxonomy" id="1133546"/>
    <lineage>
        <taxon>Bacteria</taxon>
        <taxon>Bacillati</taxon>
        <taxon>Actinomycetota</taxon>
        <taxon>Actinomycetes</taxon>
        <taxon>Micrococcales</taxon>
        <taxon>Luteimicrobium</taxon>
    </lineage>
</organism>
<keyword evidence="10" id="KW-0812">Transmembrane</keyword>
<sequence>MTLLVAPPTTRRHRAGPWLDVALAVATFALFTVPVLASPPSDAHPLATPLLGLLVAAPLAWAPRAPVPALALVSAGLVAAALTGVRVTPFVSDLGPALGIAAYVCAVRLPRRTAILAVATAAITVSAADLVSYFVQPDRDQDIVQLLVAGAGWFVGDVVRTRRRLAAALAAEEARLAREADARVRAEERLRVSRDVHDVVSHTLSLVAVRAGVGRLLLDDDPEQARAALATIEDTSRRALSELRGVLAGLRDVGGDAPVSEPTLDDVPALAASVADAGLTVELRTEGEATYDRLLETSAYRVVQEALTNVVKHAPRADVRVEIRRADPLVVTVEDTGAADADGTSPSSALAGSGLGVEGIRARVALHGGRASAGPLDGGGWRVEAVFGPVPGEQAGTHHTGERAGRAQPPDA</sequence>
<keyword evidence="4 14" id="KW-0808">Transferase</keyword>
<dbReference type="SUPFAM" id="SSF55874">
    <property type="entry name" value="ATPase domain of HSP90 chaperone/DNA topoisomerase II/histidine kinase"/>
    <property type="match status" value="1"/>
</dbReference>
<dbReference type="InterPro" id="IPR050482">
    <property type="entry name" value="Sensor_HK_TwoCompSys"/>
</dbReference>
<dbReference type="GO" id="GO:0005524">
    <property type="term" value="F:ATP binding"/>
    <property type="evidence" value="ECO:0007669"/>
    <property type="project" value="UniProtKB-KW"/>
</dbReference>
<keyword evidence="5" id="KW-0547">Nucleotide-binding</keyword>
<dbReference type="InterPro" id="IPR036890">
    <property type="entry name" value="HATPase_C_sf"/>
</dbReference>
<evidence type="ECO:0000256" key="10">
    <source>
        <dbReference type="SAM" id="Phobius"/>
    </source>
</evidence>
<feature type="transmembrane region" description="Helical" evidence="10">
    <location>
        <begin position="69"/>
        <end position="88"/>
    </location>
</feature>
<evidence type="ECO:0000256" key="7">
    <source>
        <dbReference type="ARBA" id="ARBA00022840"/>
    </source>
</evidence>
<keyword evidence="10" id="KW-1133">Transmembrane helix</keyword>
<dbReference type="InterPro" id="IPR011712">
    <property type="entry name" value="Sig_transdc_His_kin_sub3_dim/P"/>
</dbReference>
<keyword evidence="7" id="KW-0067">ATP-binding</keyword>
<dbReference type="PANTHER" id="PTHR24421">
    <property type="entry name" value="NITRATE/NITRITE SENSOR PROTEIN NARX-RELATED"/>
    <property type="match status" value="1"/>
</dbReference>
<evidence type="ECO:0000256" key="3">
    <source>
        <dbReference type="ARBA" id="ARBA00022553"/>
    </source>
</evidence>
<dbReference type="CDD" id="cd16917">
    <property type="entry name" value="HATPase_UhpB-NarQ-NarX-like"/>
    <property type="match status" value="1"/>
</dbReference>
<evidence type="ECO:0000256" key="9">
    <source>
        <dbReference type="SAM" id="MobiDB-lite"/>
    </source>
</evidence>
<dbReference type="PANTHER" id="PTHR24421:SF10">
    <property type="entry name" value="NITRATE_NITRITE SENSOR PROTEIN NARQ"/>
    <property type="match status" value="1"/>
</dbReference>
<dbReference type="OrthoDB" id="227596at2"/>
<protein>
    <recommendedName>
        <fullName evidence="2">histidine kinase</fullName>
        <ecNumber evidence="2">2.7.13.3</ecNumber>
    </recommendedName>
</protein>
<dbReference type="InterPro" id="IPR055558">
    <property type="entry name" value="DUF7134"/>
</dbReference>
<evidence type="ECO:0000256" key="8">
    <source>
        <dbReference type="ARBA" id="ARBA00023012"/>
    </source>
</evidence>
<dbReference type="RefSeq" id="WP_051136551.1">
    <property type="nucleotide sequence ID" value="NZ_BAABIH010000002.1"/>
</dbReference>